<sequence length="110" mass="12887">MVEATAAAENRVEPNNDMAKSKNPLNSKHPIVWLHEVRLLPKKVQSNIARIIWWDWFAAREVQDRWAHLDAYLSLPMIDLNRTETIKYLRKCGYTEQAANKRISDEDGRK</sequence>
<protein>
    <submittedName>
        <fullName evidence="3">Uncharacterized protein</fullName>
    </submittedName>
</protein>
<gene>
    <name evidence="4" type="ORF">UFOVP1094_31</name>
    <name evidence="5" type="ORF">UFOVP1342_31</name>
    <name evidence="6" type="ORF">UFOVP1450_27</name>
    <name evidence="7" type="ORF">UFOVP1539_19</name>
    <name evidence="2" type="ORF">UFOVP297_7</name>
    <name evidence="3" type="ORF">UFOVP917_29</name>
</gene>
<accession>A0A6J5PHH1</accession>
<evidence type="ECO:0000256" key="1">
    <source>
        <dbReference type="SAM" id="MobiDB-lite"/>
    </source>
</evidence>
<reference evidence="3" key="1">
    <citation type="submission" date="2020-05" db="EMBL/GenBank/DDBJ databases">
        <authorList>
            <person name="Chiriac C."/>
            <person name="Salcher M."/>
            <person name="Ghai R."/>
            <person name="Kavagutti S V."/>
        </authorList>
    </citation>
    <scope>NUCLEOTIDE SEQUENCE</scope>
</reference>
<evidence type="ECO:0000313" key="2">
    <source>
        <dbReference type="EMBL" id="CAB4136026.1"/>
    </source>
</evidence>
<organism evidence="3">
    <name type="scientific">uncultured Caudovirales phage</name>
    <dbReference type="NCBI Taxonomy" id="2100421"/>
    <lineage>
        <taxon>Viruses</taxon>
        <taxon>Duplodnaviria</taxon>
        <taxon>Heunggongvirae</taxon>
        <taxon>Uroviricota</taxon>
        <taxon>Caudoviricetes</taxon>
        <taxon>Peduoviridae</taxon>
        <taxon>Maltschvirus</taxon>
        <taxon>Maltschvirus maltsch</taxon>
    </lineage>
</organism>
<evidence type="ECO:0000313" key="7">
    <source>
        <dbReference type="EMBL" id="CAB5227944.1"/>
    </source>
</evidence>
<feature type="region of interest" description="Disordered" evidence="1">
    <location>
        <begin position="1"/>
        <end position="24"/>
    </location>
</feature>
<dbReference type="EMBL" id="LR797400">
    <property type="protein sequence ID" value="CAB4213477.1"/>
    <property type="molecule type" value="Genomic_DNA"/>
</dbReference>
<name>A0A6J5PHH1_9CAUD</name>
<dbReference type="EMBL" id="LR796310">
    <property type="protein sequence ID" value="CAB4136026.1"/>
    <property type="molecule type" value="Genomic_DNA"/>
</dbReference>
<proteinExistence type="predicted"/>
<dbReference type="EMBL" id="LR798381">
    <property type="protein sequence ID" value="CAB5227944.1"/>
    <property type="molecule type" value="Genomic_DNA"/>
</dbReference>
<dbReference type="EMBL" id="LR797297">
    <property type="protein sequence ID" value="CAB4200309.1"/>
    <property type="molecule type" value="Genomic_DNA"/>
</dbReference>
<evidence type="ECO:0000313" key="6">
    <source>
        <dbReference type="EMBL" id="CAB4213477.1"/>
    </source>
</evidence>
<dbReference type="EMBL" id="LR797034">
    <property type="protein sequence ID" value="CAB4182918.1"/>
    <property type="molecule type" value="Genomic_DNA"/>
</dbReference>
<evidence type="ECO:0000313" key="3">
    <source>
        <dbReference type="EMBL" id="CAB4171269.1"/>
    </source>
</evidence>
<dbReference type="EMBL" id="LR796863">
    <property type="protein sequence ID" value="CAB4171269.1"/>
    <property type="molecule type" value="Genomic_DNA"/>
</dbReference>
<evidence type="ECO:0000313" key="4">
    <source>
        <dbReference type="EMBL" id="CAB4182918.1"/>
    </source>
</evidence>
<evidence type="ECO:0000313" key="5">
    <source>
        <dbReference type="EMBL" id="CAB4200309.1"/>
    </source>
</evidence>